<name>A0A840LA70_9BURK</name>
<keyword evidence="1" id="KW-1133">Transmembrane helix</keyword>
<organism evidence="2 3">
    <name type="scientific">Roseateles oligotrophus</name>
    <dbReference type="NCBI Taxonomy" id="1769250"/>
    <lineage>
        <taxon>Bacteria</taxon>
        <taxon>Pseudomonadati</taxon>
        <taxon>Pseudomonadota</taxon>
        <taxon>Betaproteobacteria</taxon>
        <taxon>Burkholderiales</taxon>
        <taxon>Sphaerotilaceae</taxon>
        <taxon>Roseateles</taxon>
    </lineage>
</organism>
<dbReference type="Proteomes" id="UP000562027">
    <property type="component" value="Unassembled WGS sequence"/>
</dbReference>
<protein>
    <submittedName>
        <fullName evidence="2">Uncharacterized protein</fullName>
    </submittedName>
</protein>
<feature type="transmembrane region" description="Helical" evidence="1">
    <location>
        <begin position="6"/>
        <end position="24"/>
    </location>
</feature>
<sequence>MMQSEAWLGYSIAGVIATSVLWVVQRRRWAPVARLIIVLLLLVPGLFFAYFEYGPHTLGEEVGAVAWYDLSPWRESLSFGLMLLGMVARYFTQAIELRRAKIERLSNDGKPFDKPKLEFDAWEFAYPFFISMITYGALAAQMDDAKLKIATITLCFQCGFFWQTILGAKQKATGVENEGRQQS</sequence>
<keyword evidence="1" id="KW-0472">Membrane</keyword>
<evidence type="ECO:0000313" key="3">
    <source>
        <dbReference type="Proteomes" id="UP000562027"/>
    </source>
</evidence>
<feature type="transmembrane region" description="Helical" evidence="1">
    <location>
        <begin position="31"/>
        <end position="51"/>
    </location>
</feature>
<evidence type="ECO:0000256" key="1">
    <source>
        <dbReference type="SAM" id="Phobius"/>
    </source>
</evidence>
<keyword evidence="1" id="KW-0812">Transmembrane</keyword>
<gene>
    <name evidence="2" type="ORF">HNP55_001607</name>
</gene>
<dbReference type="AlphaFoldDB" id="A0A840LA70"/>
<dbReference type="EMBL" id="JACHLP010000003">
    <property type="protein sequence ID" value="MBB4843088.1"/>
    <property type="molecule type" value="Genomic_DNA"/>
</dbReference>
<accession>A0A840LA70</accession>
<comment type="caution">
    <text evidence="2">The sequence shown here is derived from an EMBL/GenBank/DDBJ whole genome shotgun (WGS) entry which is preliminary data.</text>
</comment>
<proteinExistence type="predicted"/>
<dbReference type="RefSeq" id="WP_184298047.1">
    <property type="nucleotide sequence ID" value="NZ_JACHLP010000003.1"/>
</dbReference>
<evidence type="ECO:0000313" key="2">
    <source>
        <dbReference type="EMBL" id="MBB4843088.1"/>
    </source>
</evidence>
<reference evidence="2 3" key="1">
    <citation type="submission" date="2020-08" db="EMBL/GenBank/DDBJ databases">
        <title>Functional genomics of gut bacteria from endangered species of beetles.</title>
        <authorList>
            <person name="Carlos-Shanley C."/>
        </authorList>
    </citation>
    <scope>NUCLEOTIDE SEQUENCE [LARGE SCALE GENOMIC DNA]</scope>
    <source>
        <strain evidence="2 3">S00239</strain>
    </source>
</reference>
<keyword evidence="3" id="KW-1185">Reference proteome</keyword>